<dbReference type="PANTHER" id="PTHR21043:SF0">
    <property type="entry name" value="MITOCHONDRIAL ASSEMBLY OF RIBOSOMAL LARGE SUBUNIT PROTEIN 1"/>
    <property type="match status" value="1"/>
</dbReference>
<proteinExistence type="inferred from homology"/>
<dbReference type="EMBL" id="JACIIX010000016">
    <property type="protein sequence ID" value="MBB6212053.1"/>
    <property type="molecule type" value="Genomic_DNA"/>
</dbReference>
<dbReference type="GO" id="GO:0090071">
    <property type="term" value="P:negative regulation of ribosome biogenesis"/>
    <property type="evidence" value="ECO:0007669"/>
    <property type="project" value="UniProtKB-UniRule"/>
</dbReference>
<evidence type="ECO:0000256" key="1">
    <source>
        <dbReference type="ARBA" id="ARBA00010574"/>
    </source>
</evidence>
<keyword evidence="2" id="KW-0810">Translation regulation</keyword>
<name>A0A7W9ZJD7_NOVIT</name>
<keyword evidence="2" id="KW-0678">Repressor</keyword>
<comment type="similarity">
    <text evidence="1 2">Belongs to the Iojap/RsfS family.</text>
</comment>
<keyword evidence="2" id="KW-0963">Cytoplasm</keyword>
<gene>
    <name evidence="2" type="primary">rsfS</name>
    <name evidence="3" type="ORF">FHS48_003500</name>
</gene>
<organism evidence="3 4">
    <name type="scientific">Novispirillum itersonii</name>
    <name type="common">Aquaspirillum itersonii</name>
    <dbReference type="NCBI Taxonomy" id="189"/>
    <lineage>
        <taxon>Bacteria</taxon>
        <taxon>Pseudomonadati</taxon>
        <taxon>Pseudomonadota</taxon>
        <taxon>Alphaproteobacteria</taxon>
        <taxon>Rhodospirillales</taxon>
        <taxon>Novispirillaceae</taxon>
        <taxon>Novispirillum</taxon>
    </lineage>
</organism>
<dbReference type="GO" id="GO:0043023">
    <property type="term" value="F:ribosomal large subunit binding"/>
    <property type="evidence" value="ECO:0007669"/>
    <property type="project" value="TreeGrafter"/>
</dbReference>
<reference evidence="3 4" key="1">
    <citation type="submission" date="2020-08" db="EMBL/GenBank/DDBJ databases">
        <title>Genomic Encyclopedia of Type Strains, Phase IV (KMG-IV): sequencing the most valuable type-strain genomes for metagenomic binning, comparative biology and taxonomic classification.</title>
        <authorList>
            <person name="Goeker M."/>
        </authorList>
    </citation>
    <scope>NUCLEOTIDE SEQUENCE [LARGE SCALE GENOMIC DNA]</scope>
    <source>
        <strain evidence="3 4">DSM 11590</strain>
    </source>
</reference>
<evidence type="ECO:0000313" key="3">
    <source>
        <dbReference type="EMBL" id="MBB6212053.1"/>
    </source>
</evidence>
<dbReference type="PANTHER" id="PTHR21043">
    <property type="entry name" value="IOJAP SUPERFAMILY ORTHOLOG"/>
    <property type="match status" value="1"/>
</dbReference>
<dbReference type="AlphaFoldDB" id="A0A7W9ZJD7"/>
<protein>
    <recommendedName>
        <fullName evidence="2">Ribosomal silencing factor RsfS</fullName>
    </recommendedName>
</protein>
<comment type="caution">
    <text evidence="3">The sequence shown here is derived from an EMBL/GenBank/DDBJ whole genome shotgun (WGS) entry which is preliminary data.</text>
</comment>
<sequence>MSVAAFIETALDADKGEDIIVLDLRGKSSFADTMIICSGRSPRHVAAMADHLQEKLKAMGLYTQVEGNQTCDWVLLDAGDVVVHLFRPEVRAFYNLEKMWGGGSLSAPVSEKSSRDAYAATLGVPGPDSVDFT</sequence>
<dbReference type="InterPro" id="IPR004394">
    <property type="entry name" value="Iojap/RsfS/C7orf30"/>
</dbReference>
<dbReference type="GO" id="GO:0042256">
    <property type="term" value="P:cytosolic ribosome assembly"/>
    <property type="evidence" value="ECO:0007669"/>
    <property type="project" value="UniProtKB-UniRule"/>
</dbReference>
<comment type="function">
    <text evidence="2">Functions as a ribosomal silencing factor. Interacts with ribosomal protein uL14 (rplN), blocking formation of intersubunit bridge B8. Prevents association of the 30S and 50S ribosomal subunits and the formation of functional ribosomes, thus repressing translation.</text>
</comment>
<dbReference type="GO" id="GO:0017148">
    <property type="term" value="P:negative regulation of translation"/>
    <property type="evidence" value="ECO:0007669"/>
    <property type="project" value="UniProtKB-UniRule"/>
</dbReference>
<dbReference type="Gene3D" id="3.30.460.10">
    <property type="entry name" value="Beta Polymerase, domain 2"/>
    <property type="match status" value="1"/>
</dbReference>
<evidence type="ECO:0000256" key="2">
    <source>
        <dbReference type="HAMAP-Rule" id="MF_01477"/>
    </source>
</evidence>
<keyword evidence="4" id="KW-1185">Reference proteome</keyword>
<evidence type="ECO:0000313" key="4">
    <source>
        <dbReference type="Proteomes" id="UP000544872"/>
    </source>
</evidence>
<comment type="subcellular location">
    <subcellularLocation>
        <location evidence="2">Cytoplasm</location>
    </subcellularLocation>
</comment>
<comment type="subunit">
    <text evidence="2">Interacts with ribosomal protein uL14 (rplN).</text>
</comment>
<dbReference type="GO" id="GO:0005737">
    <property type="term" value="C:cytoplasm"/>
    <property type="evidence" value="ECO:0007669"/>
    <property type="project" value="UniProtKB-SubCell"/>
</dbReference>
<dbReference type="NCBIfam" id="TIGR00090">
    <property type="entry name" value="rsfS_iojap_ybeB"/>
    <property type="match status" value="1"/>
</dbReference>
<accession>A0A7W9ZJD7</accession>
<dbReference type="SUPFAM" id="SSF81301">
    <property type="entry name" value="Nucleotidyltransferase"/>
    <property type="match status" value="1"/>
</dbReference>
<dbReference type="Pfam" id="PF02410">
    <property type="entry name" value="RsfS"/>
    <property type="match status" value="1"/>
</dbReference>
<dbReference type="InterPro" id="IPR043519">
    <property type="entry name" value="NT_sf"/>
</dbReference>
<dbReference type="RefSeq" id="WP_184265364.1">
    <property type="nucleotide sequence ID" value="NZ_JACIIX010000016.1"/>
</dbReference>
<dbReference type="Proteomes" id="UP000544872">
    <property type="component" value="Unassembled WGS sequence"/>
</dbReference>
<dbReference type="HAMAP" id="MF_01477">
    <property type="entry name" value="Iojap_RsfS"/>
    <property type="match status" value="1"/>
</dbReference>